<name>A0A7V6A2M0_9BACT</name>
<dbReference type="EMBL" id="DTGR01000066">
    <property type="protein sequence ID" value="HHS28893.1"/>
    <property type="molecule type" value="Genomic_DNA"/>
</dbReference>
<dbReference type="GO" id="GO:0046914">
    <property type="term" value="F:transition metal ion binding"/>
    <property type="evidence" value="ECO:0007669"/>
    <property type="project" value="TreeGrafter"/>
</dbReference>
<dbReference type="Pfam" id="PF25954">
    <property type="entry name" value="Beta-barrel_RND_2"/>
    <property type="match status" value="1"/>
</dbReference>
<evidence type="ECO:0000259" key="5">
    <source>
        <dbReference type="Pfam" id="PF25869"/>
    </source>
</evidence>
<dbReference type="InterPro" id="IPR045800">
    <property type="entry name" value="HMBD"/>
</dbReference>
<dbReference type="GO" id="GO:0022857">
    <property type="term" value="F:transmembrane transporter activity"/>
    <property type="evidence" value="ECO:0007669"/>
    <property type="project" value="InterPro"/>
</dbReference>
<dbReference type="Gene3D" id="6.10.140.730">
    <property type="match status" value="1"/>
</dbReference>
<feature type="domain" description="CusB-like three alpha-helical bundle" evidence="5">
    <location>
        <begin position="259"/>
        <end position="320"/>
    </location>
</feature>
<feature type="domain" description="CusB-like beta-barrel" evidence="7">
    <location>
        <begin position="358"/>
        <end position="434"/>
    </location>
</feature>
<comment type="caution">
    <text evidence="9">The sequence shown here is derived from an EMBL/GenBank/DDBJ whole genome shotgun (WGS) entry which is preliminary data.</text>
</comment>
<dbReference type="PANTHER" id="PTHR30097:SF15">
    <property type="entry name" value="CATION EFFLUX SYSTEM PROTEIN CUSB"/>
    <property type="match status" value="1"/>
</dbReference>
<evidence type="ECO:0000256" key="1">
    <source>
        <dbReference type="ARBA" id="ARBA00009477"/>
    </source>
</evidence>
<organism evidence="9">
    <name type="scientific">Desulfobacca acetoxidans</name>
    <dbReference type="NCBI Taxonomy" id="60893"/>
    <lineage>
        <taxon>Bacteria</taxon>
        <taxon>Pseudomonadati</taxon>
        <taxon>Thermodesulfobacteriota</taxon>
        <taxon>Desulfobaccia</taxon>
        <taxon>Desulfobaccales</taxon>
        <taxon>Desulfobaccaceae</taxon>
        <taxon>Desulfobacca</taxon>
    </lineage>
</organism>
<dbReference type="Pfam" id="PF19335">
    <property type="entry name" value="HMBD"/>
    <property type="match status" value="1"/>
</dbReference>
<dbReference type="Pfam" id="PF25869">
    <property type="entry name" value="3HB_CusB"/>
    <property type="match status" value="1"/>
</dbReference>
<comment type="similarity">
    <text evidence="1">Belongs to the membrane fusion protein (MFP) (TC 8.A.1) family.</text>
</comment>
<protein>
    <submittedName>
        <fullName evidence="9">Efflux RND transporter periplasmic adaptor subunit</fullName>
    </submittedName>
</protein>
<dbReference type="InterPro" id="IPR051909">
    <property type="entry name" value="MFP_Cation_Efflux"/>
</dbReference>
<evidence type="ECO:0000313" key="9">
    <source>
        <dbReference type="EMBL" id="HHS28893.1"/>
    </source>
</evidence>
<dbReference type="InterPro" id="IPR058649">
    <property type="entry name" value="CzcB_C"/>
</dbReference>
<evidence type="ECO:0000256" key="3">
    <source>
        <dbReference type="SAM" id="MobiDB-lite"/>
    </source>
</evidence>
<dbReference type="InterPro" id="IPR058791">
    <property type="entry name" value="3HB_CusB"/>
</dbReference>
<evidence type="ECO:0000259" key="6">
    <source>
        <dbReference type="Pfam" id="PF25919"/>
    </source>
</evidence>
<dbReference type="InterPro" id="IPR006143">
    <property type="entry name" value="RND_pump_MFP"/>
</dbReference>
<sequence length="554" mass="60666">MTPDSRSSLWRGLVLGIILVIAALAALYGAGFRLVGPGTSPQATAETKPLCYVSPTDKSYIRFSPGKDKEGQELQPVYPTQPGAMVSGQTIELWMSPTDPQYVRTEPGVDPGGQKLVQFTGVIGAPLAASGAPAAAAGKKERKIKYWVSPMDPGYIRDKPGKAPCGMDLVPVYETAEEEAPGTIKVSPAAIQSMGVTTTKVQVRPLSRVTLTVGSVTFDERSLNVITTKMDGWVERLYVRATGDPIRRGQPLLSLYSPELVTTQQEYLLALRNSRTMQKSKIPEYQQGGQQLLEAARERLKLWDIPDSEIARLEQTGEVRKTLTLNSPVSGFVTKRLVTQGMYVKAGMPALEVADLSTIWVDADIYQYELPWIKVGQPVTMTLDYLPGESFPGRIDYIYPYLKEATRTATVRLRFPNPGLRLKPAMFSQVKIESPVTLSTVVVPSNAVINTGLKQYVFLALGEGRFVPREVQLGVLGNDGMHQVLSGLQGGEEVVTSAQFMLDSESRFREAVQMMMPNMEMGAEKEKKPMAMPGMKMEEKSPPPMPAMPGGHTH</sequence>
<feature type="region of interest" description="Disordered" evidence="3">
    <location>
        <begin position="525"/>
        <end position="554"/>
    </location>
</feature>
<dbReference type="PANTHER" id="PTHR30097">
    <property type="entry name" value="CATION EFFLUX SYSTEM PROTEIN CUSB"/>
    <property type="match status" value="1"/>
</dbReference>
<dbReference type="Pfam" id="PF25975">
    <property type="entry name" value="CzcB_C"/>
    <property type="match status" value="1"/>
</dbReference>
<dbReference type="Gene3D" id="2.40.50.100">
    <property type="match status" value="1"/>
</dbReference>
<dbReference type="GO" id="GO:0016020">
    <property type="term" value="C:membrane"/>
    <property type="evidence" value="ECO:0007669"/>
    <property type="project" value="InterPro"/>
</dbReference>
<proteinExistence type="inferred from homology"/>
<evidence type="ECO:0000256" key="2">
    <source>
        <dbReference type="ARBA" id="ARBA00022448"/>
    </source>
</evidence>
<evidence type="ECO:0000259" key="8">
    <source>
        <dbReference type="Pfam" id="PF25975"/>
    </source>
</evidence>
<feature type="domain" description="CusB-like barrel-sandwich hybrid" evidence="6">
    <location>
        <begin position="224"/>
        <end position="353"/>
    </location>
</feature>
<dbReference type="NCBIfam" id="TIGR01730">
    <property type="entry name" value="RND_mfp"/>
    <property type="match status" value="1"/>
</dbReference>
<evidence type="ECO:0000259" key="4">
    <source>
        <dbReference type="Pfam" id="PF19335"/>
    </source>
</evidence>
<dbReference type="InterPro" id="IPR058792">
    <property type="entry name" value="Beta-barrel_RND_2"/>
</dbReference>
<feature type="domain" description="Heavy metal binding" evidence="4">
    <location>
        <begin position="146"/>
        <end position="172"/>
    </location>
</feature>
<gene>
    <name evidence="9" type="ORF">ENV52_04245</name>
</gene>
<dbReference type="GO" id="GO:0015679">
    <property type="term" value="P:plasma membrane copper ion transport"/>
    <property type="evidence" value="ECO:0007669"/>
    <property type="project" value="TreeGrafter"/>
</dbReference>
<accession>A0A7V6A2M0</accession>
<dbReference type="SUPFAM" id="SSF111369">
    <property type="entry name" value="HlyD-like secretion proteins"/>
    <property type="match status" value="1"/>
</dbReference>
<dbReference type="Pfam" id="PF25919">
    <property type="entry name" value="BSH_CusB"/>
    <property type="match status" value="1"/>
</dbReference>
<dbReference type="GO" id="GO:0030288">
    <property type="term" value="C:outer membrane-bounded periplasmic space"/>
    <property type="evidence" value="ECO:0007669"/>
    <property type="project" value="TreeGrafter"/>
</dbReference>
<dbReference type="AlphaFoldDB" id="A0A7V6A2M0"/>
<dbReference type="GO" id="GO:0060003">
    <property type="term" value="P:copper ion export"/>
    <property type="evidence" value="ECO:0007669"/>
    <property type="project" value="TreeGrafter"/>
</dbReference>
<dbReference type="InterPro" id="IPR058790">
    <property type="entry name" value="BSH_CusB"/>
</dbReference>
<dbReference type="Gene3D" id="2.40.30.170">
    <property type="match status" value="1"/>
</dbReference>
<evidence type="ECO:0000259" key="7">
    <source>
        <dbReference type="Pfam" id="PF25954"/>
    </source>
</evidence>
<keyword evidence="2" id="KW-0813">Transport</keyword>
<feature type="domain" description="CzcB-like C-terminal circularly permuted SH3-like" evidence="8">
    <location>
        <begin position="441"/>
        <end position="502"/>
    </location>
</feature>
<dbReference type="FunFam" id="2.40.30.170:FF:000010">
    <property type="entry name" value="Efflux RND transporter periplasmic adaptor subunit"/>
    <property type="match status" value="1"/>
</dbReference>
<reference evidence="9" key="1">
    <citation type="journal article" date="2020" name="mSystems">
        <title>Genome- and Community-Level Interaction Insights into Carbon Utilization and Element Cycling Functions of Hydrothermarchaeota in Hydrothermal Sediment.</title>
        <authorList>
            <person name="Zhou Z."/>
            <person name="Liu Y."/>
            <person name="Xu W."/>
            <person name="Pan J."/>
            <person name="Luo Z.H."/>
            <person name="Li M."/>
        </authorList>
    </citation>
    <scope>NUCLEOTIDE SEQUENCE [LARGE SCALE GENOMIC DNA]</scope>
    <source>
        <strain evidence="9">SpSt-767</strain>
    </source>
</reference>
<dbReference type="Gene3D" id="2.40.420.20">
    <property type="match status" value="1"/>
</dbReference>